<gene>
    <name evidence="1" type="ORF">DPMN_058224</name>
</gene>
<organism evidence="1 2">
    <name type="scientific">Dreissena polymorpha</name>
    <name type="common">Zebra mussel</name>
    <name type="synonym">Mytilus polymorpha</name>
    <dbReference type="NCBI Taxonomy" id="45954"/>
    <lineage>
        <taxon>Eukaryota</taxon>
        <taxon>Metazoa</taxon>
        <taxon>Spiralia</taxon>
        <taxon>Lophotrochozoa</taxon>
        <taxon>Mollusca</taxon>
        <taxon>Bivalvia</taxon>
        <taxon>Autobranchia</taxon>
        <taxon>Heteroconchia</taxon>
        <taxon>Euheterodonta</taxon>
        <taxon>Imparidentia</taxon>
        <taxon>Neoheterodontei</taxon>
        <taxon>Myida</taxon>
        <taxon>Dreissenoidea</taxon>
        <taxon>Dreissenidae</taxon>
        <taxon>Dreissena</taxon>
    </lineage>
</organism>
<reference evidence="1" key="1">
    <citation type="journal article" date="2019" name="bioRxiv">
        <title>The Genome of the Zebra Mussel, Dreissena polymorpha: A Resource for Invasive Species Research.</title>
        <authorList>
            <person name="McCartney M.A."/>
            <person name="Auch B."/>
            <person name="Kono T."/>
            <person name="Mallez S."/>
            <person name="Zhang Y."/>
            <person name="Obille A."/>
            <person name="Becker A."/>
            <person name="Abrahante J.E."/>
            <person name="Garbe J."/>
            <person name="Badalamenti J.P."/>
            <person name="Herman A."/>
            <person name="Mangelson H."/>
            <person name="Liachko I."/>
            <person name="Sullivan S."/>
            <person name="Sone E.D."/>
            <person name="Koren S."/>
            <person name="Silverstein K.A.T."/>
            <person name="Beckman K.B."/>
            <person name="Gohl D.M."/>
        </authorList>
    </citation>
    <scope>NUCLEOTIDE SEQUENCE</scope>
    <source>
        <strain evidence="1">Duluth1</strain>
        <tissue evidence="1">Whole animal</tissue>
    </source>
</reference>
<proteinExistence type="predicted"/>
<dbReference type="EMBL" id="JAIWYP010000013">
    <property type="protein sequence ID" value="KAH3715513.1"/>
    <property type="molecule type" value="Genomic_DNA"/>
</dbReference>
<keyword evidence="2" id="KW-1185">Reference proteome</keyword>
<evidence type="ECO:0000313" key="1">
    <source>
        <dbReference type="EMBL" id="KAH3715513.1"/>
    </source>
</evidence>
<dbReference type="AlphaFoldDB" id="A0A9D4C1S2"/>
<sequence length="62" mass="6729">MKGIFVAAWDGKFQFQMQATPGGAVKADGVGFRLELGIEANIIVMVAMVTNTFFNASCREDK</sequence>
<name>A0A9D4C1S2_DREPO</name>
<comment type="caution">
    <text evidence="1">The sequence shown here is derived from an EMBL/GenBank/DDBJ whole genome shotgun (WGS) entry which is preliminary data.</text>
</comment>
<reference evidence="1" key="2">
    <citation type="submission" date="2020-11" db="EMBL/GenBank/DDBJ databases">
        <authorList>
            <person name="McCartney M.A."/>
            <person name="Auch B."/>
            <person name="Kono T."/>
            <person name="Mallez S."/>
            <person name="Becker A."/>
            <person name="Gohl D.M."/>
            <person name="Silverstein K.A.T."/>
            <person name="Koren S."/>
            <person name="Bechman K.B."/>
            <person name="Herman A."/>
            <person name="Abrahante J.E."/>
            <person name="Garbe J."/>
        </authorList>
    </citation>
    <scope>NUCLEOTIDE SEQUENCE</scope>
    <source>
        <strain evidence="1">Duluth1</strain>
        <tissue evidence="1">Whole animal</tissue>
    </source>
</reference>
<accession>A0A9D4C1S2</accession>
<evidence type="ECO:0000313" key="2">
    <source>
        <dbReference type="Proteomes" id="UP000828390"/>
    </source>
</evidence>
<dbReference type="Proteomes" id="UP000828390">
    <property type="component" value="Unassembled WGS sequence"/>
</dbReference>
<protein>
    <submittedName>
        <fullName evidence="1">Uncharacterized protein</fullName>
    </submittedName>
</protein>